<dbReference type="AlphaFoldDB" id="E6QWN0"/>
<dbReference type="Gene3D" id="3.30.530.20">
    <property type="match status" value="1"/>
</dbReference>
<proteinExistence type="predicted"/>
<reference evidence="2" key="1">
    <citation type="submission" date="2009-10" db="EMBL/GenBank/DDBJ databases">
        <title>Diversity of trophic interactions inside an arsenic-rich microbial ecosystem.</title>
        <authorList>
            <person name="Bertin P.N."/>
            <person name="Heinrich-Salmeron A."/>
            <person name="Pelletier E."/>
            <person name="Goulhen-Chollet F."/>
            <person name="Arsene-Ploetze F."/>
            <person name="Gallien S."/>
            <person name="Calteau A."/>
            <person name="Vallenet D."/>
            <person name="Casiot C."/>
            <person name="Chane-Woon-Ming B."/>
            <person name="Giloteaux L."/>
            <person name="Barakat M."/>
            <person name="Bonnefoy V."/>
            <person name="Bruneel O."/>
            <person name="Chandler M."/>
            <person name="Cleiss J."/>
            <person name="Duran R."/>
            <person name="Elbaz-Poulichet F."/>
            <person name="Fonknechten N."/>
            <person name="Lauga B."/>
            <person name="Mornico D."/>
            <person name="Ortet P."/>
            <person name="Schaeffer C."/>
            <person name="Siguier P."/>
            <person name="Alexander Thil Smith A."/>
            <person name="Van Dorsselaer A."/>
            <person name="Weissenbach J."/>
            <person name="Medigue C."/>
            <person name="Le Paslier D."/>
        </authorList>
    </citation>
    <scope>NUCLEOTIDE SEQUENCE</scope>
</reference>
<gene>
    <name evidence="2" type="ORF">CARN7_2490</name>
</gene>
<dbReference type="InterPro" id="IPR005031">
    <property type="entry name" value="COQ10_START"/>
</dbReference>
<comment type="caution">
    <text evidence="2">The sequence shown here is derived from an EMBL/GenBank/DDBJ whole genome shotgun (WGS) entry which is preliminary data.</text>
</comment>
<dbReference type="InterPro" id="IPR023393">
    <property type="entry name" value="START-like_dom_sf"/>
</dbReference>
<evidence type="ECO:0000259" key="1">
    <source>
        <dbReference type="Pfam" id="PF03364"/>
    </source>
</evidence>
<evidence type="ECO:0000313" key="2">
    <source>
        <dbReference type="EMBL" id="CBI11653.1"/>
    </source>
</evidence>
<sequence>MSPTRGNTIQVSRTLRADPQQAFDVVYDVEYFPMFMPNVTAARVISNDGDRKTVEWEMLIDGAPLNWTEDIRYDRDLLTADFKALDGVFSHFDGTWRVWVSANGTNLEVSVFYDLGLPEIEDIIGPILEERLRQNLDAMLYHIDAMLENIEARVGST</sequence>
<accession>E6QWN0</accession>
<dbReference type="EMBL" id="CABR01000155">
    <property type="protein sequence ID" value="CBI11653.1"/>
    <property type="molecule type" value="Genomic_DNA"/>
</dbReference>
<name>E6QWN0_9ZZZZ</name>
<dbReference type="Pfam" id="PF03364">
    <property type="entry name" value="Polyketide_cyc"/>
    <property type="match status" value="1"/>
</dbReference>
<dbReference type="SUPFAM" id="SSF55961">
    <property type="entry name" value="Bet v1-like"/>
    <property type="match status" value="1"/>
</dbReference>
<feature type="domain" description="Coenzyme Q-binding protein COQ10 START" evidence="1">
    <location>
        <begin position="17"/>
        <end position="139"/>
    </location>
</feature>
<organism evidence="2">
    <name type="scientific">mine drainage metagenome</name>
    <dbReference type="NCBI Taxonomy" id="410659"/>
    <lineage>
        <taxon>unclassified sequences</taxon>
        <taxon>metagenomes</taxon>
        <taxon>ecological metagenomes</taxon>
    </lineage>
</organism>
<protein>
    <recommendedName>
        <fullName evidence="1">Coenzyme Q-binding protein COQ10 START domain-containing protein</fullName>
    </recommendedName>
</protein>